<keyword evidence="1" id="KW-1133">Transmembrane helix</keyword>
<accession>A0A0C1MQJ6</accession>
<dbReference type="EMBL" id="JWIC01000006">
    <property type="protein sequence ID" value="KID56898.1"/>
    <property type="molecule type" value="Genomic_DNA"/>
</dbReference>
<protein>
    <submittedName>
        <fullName evidence="2">Uncharacterized protein</fullName>
    </submittedName>
</protein>
<feature type="transmembrane region" description="Helical" evidence="1">
    <location>
        <begin position="15"/>
        <end position="35"/>
    </location>
</feature>
<dbReference type="Proteomes" id="UP000031327">
    <property type="component" value="Unassembled WGS sequence"/>
</dbReference>
<keyword evidence="1" id="KW-0472">Membrane</keyword>
<evidence type="ECO:0000313" key="2">
    <source>
        <dbReference type="EMBL" id="KID56898.1"/>
    </source>
</evidence>
<proteinExistence type="predicted"/>
<dbReference type="AlphaFoldDB" id="A0A0C1MQJ6"/>
<comment type="caution">
    <text evidence="2">The sequence shown here is derived from an EMBL/GenBank/DDBJ whole genome shotgun (WGS) entry which is preliminary data.</text>
</comment>
<reference evidence="2 3" key="1">
    <citation type="submission" date="2014-12" db="EMBL/GenBank/DDBJ databases">
        <title>Draft Genome Sequence of Pseudoalteromonas luteoviolacea HI1.</title>
        <authorList>
            <person name="Asahina A.Y."/>
            <person name="Hadfield M.G."/>
        </authorList>
    </citation>
    <scope>NUCLEOTIDE SEQUENCE [LARGE SCALE GENOMIC DNA]</scope>
    <source>
        <strain evidence="2 3">HI1</strain>
    </source>
</reference>
<evidence type="ECO:0000313" key="3">
    <source>
        <dbReference type="Proteomes" id="UP000031327"/>
    </source>
</evidence>
<organism evidence="2 3">
    <name type="scientific">Pseudoalteromonas luteoviolacea</name>
    <dbReference type="NCBI Taxonomy" id="43657"/>
    <lineage>
        <taxon>Bacteria</taxon>
        <taxon>Pseudomonadati</taxon>
        <taxon>Pseudomonadota</taxon>
        <taxon>Gammaproteobacteria</taxon>
        <taxon>Alteromonadales</taxon>
        <taxon>Pseudoalteromonadaceae</taxon>
        <taxon>Pseudoalteromonas</taxon>
    </lineage>
</organism>
<keyword evidence="1" id="KW-0812">Transmembrane</keyword>
<feature type="transmembrane region" description="Helical" evidence="1">
    <location>
        <begin position="41"/>
        <end position="60"/>
    </location>
</feature>
<gene>
    <name evidence="2" type="ORF">JF50_13490</name>
</gene>
<sequence length="135" mass="15037">MISALIELKENEKTCLWLLCCIFFFDPAVSMYFLFAEIGGALFIMLAIPPAVVGFAARFVGRSYKLKHRLPVGCLGALVHLVGCYLLSFNPFIYLMAPVAFVISASVAKVKLERVHIWALDQEELGKINTNKPLN</sequence>
<name>A0A0C1MQJ6_9GAMM</name>
<evidence type="ECO:0000256" key="1">
    <source>
        <dbReference type="SAM" id="Phobius"/>
    </source>
</evidence>